<dbReference type="EMBL" id="NHYE01004656">
    <property type="protein sequence ID" value="PPQ83112.1"/>
    <property type="molecule type" value="Genomic_DNA"/>
</dbReference>
<name>A0A409WX87_9AGAR</name>
<dbReference type="AlphaFoldDB" id="A0A409WX87"/>
<dbReference type="Proteomes" id="UP000284706">
    <property type="component" value="Unassembled WGS sequence"/>
</dbReference>
<accession>A0A409WX87</accession>
<evidence type="ECO:0000313" key="1">
    <source>
        <dbReference type="EMBL" id="PPQ83112.1"/>
    </source>
</evidence>
<keyword evidence="2" id="KW-1185">Reference proteome</keyword>
<comment type="caution">
    <text evidence="1">The sequence shown here is derived from an EMBL/GenBank/DDBJ whole genome shotgun (WGS) entry which is preliminary data.</text>
</comment>
<dbReference type="InParanoid" id="A0A409WX87"/>
<gene>
    <name evidence="1" type="ORF">CVT26_008769</name>
</gene>
<sequence length="360" mass="41558">MAFSFVPQELVRLIIEELKRDRATLCSLALTCRHLHFEAMRALYRSMTHPNGTYQYTFLLRLRKYPHLGKLVQVYHSPKTTNKQRGSLWSLIRACLQLMVNLQELDLFNVPGEPMKILPDIGKGNEKGHQASLRLKNLRVAAFGHEREVAHLLETQQELEHLHILSFKFEETVSPQACPKLHTLYVGAHSAKQFLSGRPVTELGLRFGSGRRYDPALEINIEEILSQSDTALVHRLAIDNTLYPWFSCRDIPDGKREMPFQNVEILQITQNHISGPAQFVQAATVFPRLRHIIFAPIQPIPPGRYEEFDVEVPLLFTKPSTLRYVDVFWSTPDFYRRWSSRGVPEESLISLSPIFHDRLE</sequence>
<protein>
    <recommendedName>
        <fullName evidence="3">F-box domain-containing protein</fullName>
    </recommendedName>
</protein>
<reference evidence="1 2" key="1">
    <citation type="journal article" date="2018" name="Evol. Lett.">
        <title>Horizontal gene cluster transfer increased hallucinogenic mushroom diversity.</title>
        <authorList>
            <person name="Reynolds H.T."/>
            <person name="Vijayakumar V."/>
            <person name="Gluck-Thaler E."/>
            <person name="Korotkin H.B."/>
            <person name="Matheny P.B."/>
            <person name="Slot J.C."/>
        </authorList>
    </citation>
    <scope>NUCLEOTIDE SEQUENCE [LARGE SCALE GENOMIC DNA]</scope>
    <source>
        <strain evidence="1 2">SRW20</strain>
    </source>
</reference>
<evidence type="ECO:0000313" key="2">
    <source>
        <dbReference type="Proteomes" id="UP000284706"/>
    </source>
</evidence>
<proteinExistence type="predicted"/>
<organism evidence="1 2">
    <name type="scientific">Gymnopilus dilepis</name>
    <dbReference type="NCBI Taxonomy" id="231916"/>
    <lineage>
        <taxon>Eukaryota</taxon>
        <taxon>Fungi</taxon>
        <taxon>Dikarya</taxon>
        <taxon>Basidiomycota</taxon>
        <taxon>Agaricomycotina</taxon>
        <taxon>Agaricomycetes</taxon>
        <taxon>Agaricomycetidae</taxon>
        <taxon>Agaricales</taxon>
        <taxon>Agaricineae</taxon>
        <taxon>Hymenogastraceae</taxon>
        <taxon>Gymnopilus</taxon>
    </lineage>
</organism>
<evidence type="ECO:0008006" key="3">
    <source>
        <dbReference type="Google" id="ProtNLM"/>
    </source>
</evidence>
<dbReference type="OrthoDB" id="3048034at2759"/>